<feature type="domain" description="Cyclic nucleotide-binding" evidence="1">
    <location>
        <begin position="38"/>
        <end position="90"/>
    </location>
</feature>
<organism evidence="2 3">
    <name type="scientific">Blepharisma stoltei</name>
    <dbReference type="NCBI Taxonomy" id="1481888"/>
    <lineage>
        <taxon>Eukaryota</taxon>
        <taxon>Sar</taxon>
        <taxon>Alveolata</taxon>
        <taxon>Ciliophora</taxon>
        <taxon>Postciliodesmatophora</taxon>
        <taxon>Heterotrichea</taxon>
        <taxon>Heterotrichida</taxon>
        <taxon>Blepharismidae</taxon>
        <taxon>Blepharisma</taxon>
    </lineage>
</organism>
<dbReference type="InterPro" id="IPR000595">
    <property type="entry name" value="cNMP-bd_dom"/>
</dbReference>
<dbReference type="Gene3D" id="2.60.120.10">
    <property type="entry name" value="Jelly Rolls"/>
    <property type="match status" value="3"/>
</dbReference>
<dbReference type="InterPro" id="IPR018490">
    <property type="entry name" value="cNMP-bd_dom_sf"/>
</dbReference>
<dbReference type="Proteomes" id="UP001162131">
    <property type="component" value="Unassembled WGS sequence"/>
</dbReference>
<accession>A0AAU9IHF1</accession>
<dbReference type="AlphaFoldDB" id="A0AAU9IHF1"/>
<dbReference type="GO" id="GO:0004862">
    <property type="term" value="F:cAMP-dependent protein kinase inhibitor activity"/>
    <property type="evidence" value="ECO:0007669"/>
    <property type="project" value="TreeGrafter"/>
</dbReference>
<dbReference type="PROSITE" id="PS00889">
    <property type="entry name" value="CNMP_BINDING_2"/>
    <property type="match status" value="1"/>
</dbReference>
<dbReference type="PROSITE" id="PS50042">
    <property type="entry name" value="CNMP_BINDING_3"/>
    <property type="match status" value="3"/>
</dbReference>
<protein>
    <recommendedName>
        <fullName evidence="1">Cyclic nucleotide-binding domain-containing protein</fullName>
    </recommendedName>
</protein>
<feature type="domain" description="Cyclic nucleotide-binding" evidence="1">
    <location>
        <begin position="276"/>
        <end position="325"/>
    </location>
</feature>
<feature type="domain" description="Cyclic nucleotide-binding" evidence="1">
    <location>
        <begin position="198"/>
        <end position="273"/>
    </location>
</feature>
<evidence type="ECO:0000313" key="2">
    <source>
        <dbReference type="EMBL" id="CAG9311608.1"/>
    </source>
</evidence>
<gene>
    <name evidence="2" type="ORF">BSTOLATCC_MIC3895</name>
</gene>
<dbReference type="InterPro" id="IPR050503">
    <property type="entry name" value="cAMP-dep_PK_reg_su-like"/>
</dbReference>
<dbReference type="GO" id="GO:0005952">
    <property type="term" value="C:cAMP-dependent protein kinase complex"/>
    <property type="evidence" value="ECO:0007669"/>
    <property type="project" value="InterPro"/>
</dbReference>
<sequence length="625" mass="71732">METAHDISRITQILQISPKLRSEEDIAYLMALTSKIDFFRKITEEQKSSEIHKACCQVMTFEKHNPGHLIVNFGEKGSNFYIVLKGSASVNIPRKKKVTISLRDLETDKLKKIISMLHKEEDDISEIKFDPQKRRRRGGRIYNAVDLISLNSAMQEKENEESDNQQLNELYKINDLFQDKLDEEKAIILDFLSKQNPEARVVEIETEDLTKASIINEGGSFGESALISNKPRAATLIAEEKIILGVISKPSFKKIVENLAEKKLNEVLEFLQASGMFSNWSKIALYKLGPYFSRILYKKNQFVYKEGEPANTVYFVKSGEFKITKIHSELKGVVDTSSLETKNNRISSSVLRLGQMRKIGILKQLQLVIKGKNEIIGMEEVMENSDKRIHSCQCWSDEGELLCISRDKLSNGITSPDTWAQLRDKHSANNAFFKERVIQLIKIEEAKKSLDLTSFSKLPIKCIEKEKEEIEKLKESPNIMDKTMKETKSSSPDKEVKCSSWFISPKHRKLRSLPSPSPSPYPSLDKVKIRDSPVFKEDRSILFYNRIIGTGISNFDSPKAPKGFTIGFKERIKKKKQIVHRRVAPPNFLRNYKQRASSWKADNITEELAAKFKDYVNRSLRKYSE</sequence>
<comment type="caution">
    <text evidence="2">The sequence shown here is derived from an EMBL/GenBank/DDBJ whole genome shotgun (WGS) entry which is preliminary data.</text>
</comment>
<proteinExistence type="predicted"/>
<dbReference type="InterPro" id="IPR014710">
    <property type="entry name" value="RmlC-like_jellyroll"/>
</dbReference>
<dbReference type="PRINTS" id="PR00103">
    <property type="entry name" value="CAMPKINASE"/>
</dbReference>
<evidence type="ECO:0000259" key="1">
    <source>
        <dbReference type="PROSITE" id="PS50042"/>
    </source>
</evidence>
<dbReference type="PANTHER" id="PTHR11635:SF152">
    <property type="entry name" value="CAMP-DEPENDENT PROTEIN KINASE TYPE I REGULATORY SUBUNIT-RELATED"/>
    <property type="match status" value="1"/>
</dbReference>
<dbReference type="GO" id="GO:0005829">
    <property type="term" value="C:cytosol"/>
    <property type="evidence" value="ECO:0007669"/>
    <property type="project" value="TreeGrafter"/>
</dbReference>
<dbReference type="SUPFAM" id="SSF51206">
    <property type="entry name" value="cAMP-binding domain-like"/>
    <property type="match status" value="2"/>
</dbReference>
<dbReference type="GO" id="GO:0030552">
    <property type="term" value="F:cAMP binding"/>
    <property type="evidence" value="ECO:0007669"/>
    <property type="project" value="TreeGrafter"/>
</dbReference>
<dbReference type="PANTHER" id="PTHR11635">
    <property type="entry name" value="CAMP-DEPENDENT PROTEIN KINASE REGULATORY CHAIN"/>
    <property type="match status" value="1"/>
</dbReference>
<dbReference type="GO" id="GO:0034236">
    <property type="term" value="F:protein kinase A catalytic subunit binding"/>
    <property type="evidence" value="ECO:0007669"/>
    <property type="project" value="TreeGrafter"/>
</dbReference>
<dbReference type="EMBL" id="CAJZBQ010000004">
    <property type="protein sequence ID" value="CAG9311608.1"/>
    <property type="molecule type" value="Genomic_DNA"/>
</dbReference>
<dbReference type="InterPro" id="IPR018488">
    <property type="entry name" value="cNMP-bd_CS"/>
</dbReference>
<reference evidence="2" key="1">
    <citation type="submission" date="2021-09" db="EMBL/GenBank/DDBJ databases">
        <authorList>
            <consortium name="AG Swart"/>
            <person name="Singh M."/>
            <person name="Singh A."/>
            <person name="Seah K."/>
            <person name="Emmerich C."/>
        </authorList>
    </citation>
    <scope>NUCLEOTIDE SEQUENCE</scope>
    <source>
        <strain evidence="2">ATCC30299</strain>
    </source>
</reference>
<name>A0AAU9IHF1_9CILI</name>
<dbReference type="CDD" id="cd00038">
    <property type="entry name" value="CAP_ED"/>
    <property type="match status" value="2"/>
</dbReference>
<dbReference type="PROSITE" id="PS00888">
    <property type="entry name" value="CNMP_BINDING_1"/>
    <property type="match status" value="1"/>
</dbReference>
<keyword evidence="3" id="KW-1185">Reference proteome</keyword>
<evidence type="ECO:0000313" key="3">
    <source>
        <dbReference type="Proteomes" id="UP001162131"/>
    </source>
</evidence>